<evidence type="ECO:0000313" key="2">
    <source>
        <dbReference type="Proteomes" id="UP000826271"/>
    </source>
</evidence>
<sequence>MSNLTKKLEMLISQFPASLPMSHNGQVPDASSSHRPPIHRFNNSPGPPSFEVQIGARVHLFCHRIPKSIVAQGVVVDLIGGEKKDGHTFVKVSVEKALIPNEKLLRPHEGARTIGEAIHKCIHWEFVDVMEI</sequence>
<proteinExistence type="predicted"/>
<accession>A0AAV6YEJ1</accession>
<protein>
    <submittedName>
        <fullName evidence="1">Uncharacterized protein</fullName>
    </submittedName>
</protein>
<gene>
    <name evidence="1" type="ORF">BUALT_Bualt01G0203000</name>
</gene>
<organism evidence="1 2">
    <name type="scientific">Buddleja alternifolia</name>
    <dbReference type="NCBI Taxonomy" id="168488"/>
    <lineage>
        <taxon>Eukaryota</taxon>
        <taxon>Viridiplantae</taxon>
        <taxon>Streptophyta</taxon>
        <taxon>Embryophyta</taxon>
        <taxon>Tracheophyta</taxon>
        <taxon>Spermatophyta</taxon>
        <taxon>Magnoliopsida</taxon>
        <taxon>eudicotyledons</taxon>
        <taxon>Gunneridae</taxon>
        <taxon>Pentapetalae</taxon>
        <taxon>asterids</taxon>
        <taxon>lamiids</taxon>
        <taxon>Lamiales</taxon>
        <taxon>Scrophulariaceae</taxon>
        <taxon>Buddlejeae</taxon>
        <taxon>Buddleja</taxon>
    </lineage>
</organism>
<name>A0AAV6YEJ1_9LAMI</name>
<dbReference type="AlphaFoldDB" id="A0AAV6YEJ1"/>
<keyword evidence="2" id="KW-1185">Reference proteome</keyword>
<dbReference type="Proteomes" id="UP000826271">
    <property type="component" value="Unassembled WGS sequence"/>
</dbReference>
<reference evidence="1" key="1">
    <citation type="submission" date="2019-10" db="EMBL/GenBank/DDBJ databases">
        <authorList>
            <person name="Zhang R."/>
            <person name="Pan Y."/>
            <person name="Wang J."/>
            <person name="Ma R."/>
            <person name="Yu S."/>
        </authorList>
    </citation>
    <scope>NUCLEOTIDE SEQUENCE</scope>
    <source>
        <strain evidence="1">LA-IB0</strain>
        <tissue evidence="1">Leaf</tissue>
    </source>
</reference>
<comment type="caution">
    <text evidence="1">The sequence shown here is derived from an EMBL/GenBank/DDBJ whole genome shotgun (WGS) entry which is preliminary data.</text>
</comment>
<dbReference type="EMBL" id="WHWC01000001">
    <property type="protein sequence ID" value="KAG8391587.1"/>
    <property type="molecule type" value="Genomic_DNA"/>
</dbReference>
<evidence type="ECO:0000313" key="1">
    <source>
        <dbReference type="EMBL" id="KAG8391587.1"/>
    </source>
</evidence>